<evidence type="ECO:0000313" key="3">
    <source>
        <dbReference type="Proteomes" id="UP000186817"/>
    </source>
</evidence>
<name>A0A1Q9C5B3_SYMMI</name>
<sequence>MQLRQLLLALAALSLVQHCFLGPRQNEAPRARLVLRRAAPPVELASEFLAGWERQEMAQKKAGAAPAGLTPPKEISEAEELRSAIQTLAKSKSMQSLRLGIMAPSGEAALTAMQNWVEGLELDSPADGVMAVDDENSPLDMSEIASGPVYLKYQYSFGDPANRADNGNPSKENVVPKVGAYMKSYPFPGRGVLFNPELGDGEMRMYGDFPLALFGWPTDAL</sequence>
<dbReference type="AlphaFoldDB" id="A0A1Q9C5B3"/>
<dbReference type="SUPFAM" id="SSF160532">
    <property type="entry name" value="Ava3019-like"/>
    <property type="match status" value="1"/>
</dbReference>
<dbReference type="InterPro" id="IPR014953">
    <property type="entry name" value="DUF1824"/>
</dbReference>
<protein>
    <submittedName>
        <fullName evidence="2">Uncharacterized protein</fullName>
    </submittedName>
</protein>
<organism evidence="2 3">
    <name type="scientific">Symbiodinium microadriaticum</name>
    <name type="common">Dinoflagellate</name>
    <name type="synonym">Zooxanthella microadriatica</name>
    <dbReference type="NCBI Taxonomy" id="2951"/>
    <lineage>
        <taxon>Eukaryota</taxon>
        <taxon>Sar</taxon>
        <taxon>Alveolata</taxon>
        <taxon>Dinophyceae</taxon>
        <taxon>Suessiales</taxon>
        <taxon>Symbiodiniaceae</taxon>
        <taxon>Symbiodinium</taxon>
    </lineage>
</organism>
<dbReference type="Pfam" id="PF08854">
    <property type="entry name" value="DUF1824"/>
    <property type="match status" value="1"/>
</dbReference>
<keyword evidence="1" id="KW-0732">Signal</keyword>
<gene>
    <name evidence="2" type="ORF">AK812_SmicGene41754</name>
</gene>
<dbReference type="EMBL" id="LSRX01001661">
    <property type="protein sequence ID" value="OLP78111.1"/>
    <property type="molecule type" value="Genomic_DNA"/>
</dbReference>
<feature type="signal peptide" evidence="1">
    <location>
        <begin position="1"/>
        <end position="21"/>
    </location>
</feature>
<evidence type="ECO:0000256" key="1">
    <source>
        <dbReference type="SAM" id="SignalP"/>
    </source>
</evidence>
<reference evidence="2 3" key="1">
    <citation type="submission" date="2016-02" db="EMBL/GenBank/DDBJ databases">
        <title>Genome analysis of coral dinoflagellate symbionts highlights evolutionary adaptations to a symbiotic lifestyle.</title>
        <authorList>
            <person name="Aranda M."/>
            <person name="Li Y."/>
            <person name="Liew Y.J."/>
            <person name="Baumgarten S."/>
            <person name="Simakov O."/>
            <person name="Wilson M."/>
            <person name="Piel J."/>
            <person name="Ashoor H."/>
            <person name="Bougouffa S."/>
            <person name="Bajic V.B."/>
            <person name="Ryu T."/>
            <person name="Ravasi T."/>
            <person name="Bayer T."/>
            <person name="Micklem G."/>
            <person name="Kim H."/>
            <person name="Bhak J."/>
            <person name="Lajeunesse T.C."/>
            <person name="Voolstra C.R."/>
        </authorList>
    </citation>
    <scope>NUCLEOTIDE SEQUENCE [LARGE SCALE GENOMIC DNA]</scope>
    <source>
        <strain evidence="2 3">CCMP2467</strain>
    </source>
</reference>
<dbReference type="OrthoDB" id="437075at2759"/>
<dbReference type="Proteomes" id="UP000186817">
    <property type="component" value="Unassembled WGS sequence"/>
</dbReference>
<dbReference type="Gene3D" id="3.30.360.10">
    <property type="entry name" value="Dihydrodipicolinate Reductase, domain 2"/>
    <property type="match status" value="1"/>
</dbReference>
<dbReference type="OMA" id="WERQEMA"/>
<feature type="chain" id="PRO_5012751139" evidence="1">
    <location>
        <begin position="22"/>
        <end position="221"/>
    </location>
</feature>
<evidence type="ECO:0000313" key="2">
    <source>
        <dbReference type="EMBL" id="OLP78111.1"/>
    </source>
</evidence>
<accession>A0A1Q9C5B3</accession>
<keyword evidence="3" id="KW-1185">Reference proteome</keyword>
<proteinExistence type="predicted"/>
<comment type="caution">
    <text evidence="2">The sequence shown here is derived from an EMBL/GenBank/DDBJ whole genome shotgun (WGS) entry which is preliminary data.</text>
</comment>